<dbReference type="AlphaFoldDB" id="A0A0G0YG42"/>
<organism evidence="1 2">
    <name type="scientific">candidate division WWE3 bacterium GW2011_GWF1_42_14</name>
    <dbReference type="NCBI Taxonomy" id="1619138"/>
    <lineage>
        <taxon>Bacteria</taxon>
        <taxon>Katanobacteria</taxon>
    </lineage>
</organism>
<protein>
    <submittedName>
        <fullName evidence="1">Uncharacterized protein</fullName>
    </submittedName>
</protein>
<evidence type="ECO:0000313" key="2">
    <source>
        <dbReference type="Proteomes" id="UP000033847"/>
    </source>
</evidence>
<gene>
    <name evidence="1" type="ORF">UV00_C0032G0006</name>
</gene>
<dbReference type="Proteomes" id="UP000033847">
    <property type="component" value="Unassembled WGS sequence"/>
</dbReference>
<name>A0A0G0YG42_UNCKA</name>
<accession>A0A0G0YG42</accession>
<comment type="caution">
    <text evidence="1">The sequence shown here is derived from an EMBL/GenBank/DDBJ whole genome shotgun (WGS) entry which is preliminary data.</text>
</comment>
<sequence>MGTSVIIDQNQYRETVTRLSREIPLEENGCFHFFAVQALKLHKRAGIERLDAILGVKFDVFNPLVTAHEALLRTAYRSCGETTQSRMRTLVEILRAAVVKN</sequence>
<evidence type="ECO:0000313" key="1">
    <source>
        <dbReference type="EMBL" id="KKS35655.1"/>
    </source>
</evidence>
<dbReference type="EMBL" id="LCCU01000032">
    <property type="protein sequence ID" value="KKS35655.1"/>
    <property type="molecule type" value="Genomic_DNA"/>
</dbReference>
<proteinExistence type="predicted"/>
<reference evidence="1 2" key="1">
    <citation type="journal article" date="2015" name="Nature">
        <title>rRNA introns, odd ribosomes, and small enigmatic genomes across a large radiation of phyla.</title>
        <authorList>
            <person name="Brown C.T."/>
            <person name="Hug L.A."/>
            <person name="Thomas B.C."/>
            <person name="Sharon I."/>
            <person name="Castelle C.J."/>
            <person name="Singh A."/>
            <person name="Wilkins M.J."/>
            <person name="Williams K.H."/>
            <person name="Banfield J.F."/>
        </authorList>
    </citation>
    <scope>NUCLEOTIDE SEQUENCE [LARGE SCALE GENOMIC DNA]</scope>
</reference>